<reference evidence="2 3" key="1">
    <citation type="submission" date="2018-04" db="EMBL/GenBank/DDBJ databases">
        <authorList>
            <person name="Zhang X."/>
            <person name="Yuan J."/>
            <person name="Li F."/>
            <person name="Xiang J."/>
        </authorList>
    </citation>
    <scope>NUCLEOTIDE SEQUENCE [LARGE SCALE GENOMIC DNA]</scope>
    <source>
        <tissue evidence="2">Muscle</tissue>
    </source>
</reference>
<keyword evidence="1" id="KW-0812">Transmembrane</keyword>
<feature type="transmembrane region" description="Helical" evidence="1">
    <location>
        <begin position="119"/>
        <end position="141"/>
    </location>
</feature>
<feature type="transmembrane region" description="Helical" evidence="1">
    <location>
        <begin position="85"/>
        <end position="107"/>
    </location>
</feature>
<sequence length="384" mass="42083">MLHPSNPTFTDDDVDAARSGRGRYAVNTLATATLHIYCSSSHTCCLSRLTPLASHTPPLQPTPRAEFQQSVFASLLHPLSPSPSFSFSPFLPLFSLSFPPPLFLLLSSFSPLLLSFSPFVLSCSISFALSFSLFLLLSSLAPFPSLSPSPSSPLFSSLASISSLSPSPSFSFSPLLSCSISFALSFSLFSLFSPLLLHLPSPSLSPSPSFSFSPLFLLRSLLHPLSPSLFSSLAPFPSLSPSPSFSPQRRRDRQILPPRHRFSDEEENPKTFFFSSLPSLLLLFIPFFSLCLSVPSANSSIFLFLIYFYSLSPLLLYSFLPPISSSLSSPLFFSPFSIPFPHSLFSLLSVFFSHSHTFLPSPFFSLLFSPSIFLHTFSQRPPGA</sequence>
<keyword evidence="3" id="KW-1185">Reference proteome</keyword>
<feature type="transmembrane region" description="Helical" evidence="1">
    <location>
        <begin position="358"/>
        <end position="377"/>
    </location>
</feature>
<dbReference type="EMBL" id="QCYY01003573">
    <property type="protein sequence ID" value="ROT62638.1"/>
    <property type="molecule type" value="Genomic_DNA"/>
</dbReference>
<organism evidence="2 3">
    <name type="scientific">Penaeus vannamei</name>
    <name type="common">Whiteleg shrimp</name>
    <name type="synonym">Litopenaeus vannamei</name>
    <dbReference type="NCBI Taxonomy" id="6689"/>
    <lineage>
        <taxon>Eukaryota</taxon>
        <taxon>Metazoa</taxon>
        <taxon>Ecdysozoa</taxon>
        <taxon>Arthropoda</taxon>
        <taxon>Crustacea</taxon>
        <taxon>Multicrustacea</taxon>
        <taxon>Malacostraca</taxon>
        <taxon>Eumalacostraca</taxon>
        <taxon>Eucarida</taxon>
        <taxon>Decapoda</taxon>
        <taxon>Dendrobranchiata</taxon>
        <taxon>Penaeoidea</taxon>
        <taxon>Penaeidae</taxon>
        <taxon>Penaeus</taxon>
    </lineage>
</organism>
<dbReference type="Proteomes" id="UP000283509">
    <property type="component" value="Unassembled WGS sequence"/>
</dbReference>
<dbReference type="AlphaFoldDB" id="A0A3R7QBL6"/>
<evidence type="ECO:0000313" key="2">
    <source>
        <dbReference type="EMBL" id="ROT62638.1"/>
    </source>
</evidence>
<evidence type="ECO:0000313" key="3">
    <source>
        <dbReference type="Proteomes" id="UP000283509"/>
    </source>
</evidence>
<proteinExistence type="predicted"/>
<feature type="transmembrane region" description="Helical" evidence="1">
    <location>
        <begin position="271"/>
        <end position="295"/>
    </location>
</feature>
<protein>
    <submittedName>
        <fullName evidence="2">Uncharacterized protein</fullName>
    </submittedName>
</protein>
<comment type="caution">
    <text evidence="2">The sequence shown here is derived from an EMBL/GenBank/DDBJ whole genome shotgun (WGS) entry which is preliminary data.</text>
</comment>
<keyword evidence="1" id="KW-0472">Membrane</keyword>
<keyword evidence="1" id="KW-1133">Transmembrane helix</keyword>
<reference evidence="2 3" key="2">
    <citation type="submission" date="2019-01" db="EMBL/GenBank/DDBJ databases">
        <title>The decoding of complex shrimp genome reveals the adaptation for benthos swimmer, frequently molting mechanism and breeding impact on genome.</title>
        <authorList>
            <person name="Sun Y."/>
            <person name="Gao Y."/>
            <person name="Yu Y."/>
        </authorList>
    </citation>
    <scope>NUCLEOTIDE SEQUENCE [LARGE SCALE GENOMIC DNA]</scope>
    <source>
        <tissue evidence="2">Muscle</tissue>
    </source>
</reference>
<name>A0A3R7QBL6_PENVA</name>
<feature type="transmembrane region" description="Helical" evidence="1">
    <location>
        <begin position="301"/>
        <end position="320"/>
    </location>
</feature>
<accession>A0A3R7QBL6</accession>
<evidence type="ECO:0000256" key="1">
    <source>
        <dbReference type="SAM" id="Phobius"/>
    </source>
</evidence>
<gene>
    <name evidence="2" type="ORF">C7M84_019502</name>
</gene>